<dbReference type="PANTHER" id="PTHR45828:SF36">
    <property type="entry name" value="REELIN DOMAIN-CONTAINING PROTEIN"/>
    <property type="match status" value="1"/>
</dbReference>
<evidence type="ECO:0000313" key="4">
    <source>
        <dbReference type="Proteomes" id="UP000076858"/>
    </source>
</evidence>
<accession>A0A164WE57</accession>
<dbReference type="Gene3D" id="2.60.40.4060">
    <property type="entry name" value="Reeler domain"/>
    <property type="match status" value="1"/>
</dbReference>
<evidence type="ECO:0000313" key="3">
    <source>
        <dbReference type="EMBL" id="KZS13187.1"/>
    </source>
</evidence>
<dbReference type="PROSITE" id="PS51019">
    <property type="entry name" value="REELIN"/>
    <property type="match status" value="1"/>
</dbReference>
<dbReference type="STRING" id="35525.A0A164WE57"/>
<sequence length="174" mass="17703">MSASNMFKYVCLSLGLYLALSANGIQGAPNGAPRLACGDMVPQHGVDPQTSASPFVTTPASTSIAQGSSVTLTLAPISAPNTFKGYLVIGFDNANQAGGPIGTFSAISDGQTLDCPGVNVMNAATHVNNATKTSVTVDWTAPAGFVGTVLFKTTYVQNVATFWVATPASLVTVA</sequence>
<dbReference type="Pfam" id="PF02014">
    <property type="entry name" value="Reeler"/>
    <property type="match status" value="1"/>
</dbReference>
<dbReference type="GO" id="GO:0016020">
    <property type="term" value="C:membrane"/>
    <property type="evidence" value="ECO:0007669"/>
    <property type="project" value="TreeGrafter"/>
</dbReference>
<gene>
    <name evidence="3" type="ORF">APZ42_021630</name>
</gene>
<feature type="signal peptide" evidence="1">
    <location>
        <begin position="1"/>
        <end position="21"/>
    </location>
</feature>
<organism evidence="3 4">
    <name type="scientific">Daphnia magna</name>
    <dbReference type="NCBI Taxonomy" id="35525"/>
    <lineage>
        <taxon>Eukaryota</taxon>
        <taxon>Metazoa</taxon>
        <taxon>Ecdysozoa</taxon>
        <taxon>Arthropoda</taxon>
        <taxon>Crustacea</taxon>
        <taxon>Branchiopoda</taxon>
        <taxon>Diplostraca</taxon>
        <taxon>Cladocera</taxon>
        <taxon>Anomopoda</taxon>
        <taxon>Daphniidae</taxon>
        <taxon>Daphnia</taxon>
    </lineage>
</organism>
<proteinExistence type="predicted"/>
<evidence type="ECO:0000259" key="2">
    <source>
        <dbReference type="PROSITE" id="PS51019"/>
    </source>
</evidence>
<dbReference type="InterPro" id="IPR051237">
    <property type="entry name" value="Ferric-chelate_Red/DefProt"/>
</dbReference>
<dbReference type="Proteomes" id="UP000076858">
    <property type="component" value="Unassembled WGS sequence"/>
</dbReference>
<dbReference type="EMBL" id="LRGB01001253">
    <property type="protein sequence ID" value="KZS13187.1"/>
    <property type="molecule type" value="Genomic_DNA"/>
</dbReference>
<protein>
    <submittedName>
        <fullName evidence="3">Putative Secreted protein</fullName>
    </submittedName>
</protein>
<name>A0A164WE57_9CRUS</name>
<evidence type="ECO:0000256" key="1">
    <source>
        <dbReference type="SAM" id="SignalP"/>
    </source>
</evidence>
<reference evidence="3 4" key="1">
    <citation type="submission" date="2016-03" db="EMBL/GenBank/DDBJ databases">
        <title>EvidentialGene: Evidence-directed Construction of Genes on Genomes.</title>
        <authorList>
            <person name="Gilbert D.G."/>
            <person name="Choi J.-H."/>
            <person name="Mockaitis K."/>
            <person name="Colbourne J."/>
            <person name="Pfrender M."/>
        </authorList>
    </citation>
    <scope>NUCLEOTIDE SEQUENCE [LARGE SCALE GENOMIC DNA]</scope>
    <source>
        <strain evidence="3 4">Xinb3</strain>
        <tissue evidence="3">Complete organism</tissue>
    </source>
</reference>
<dbReference type="PANTHER" id="PTHR45828">
    <property type="entry name" value="CYTOCHROME B561/FERRIC REDUCTASE TRANSMEMBRANE"/>
    <property type="match status" value="1"/>
</dbReference>
<dbReference type="InterPro" id="IPR002861">
    <property type="entry name" value="Reeler_dom"/>
</dbReference>
<keyword evidence="4" id="KW-1185">Reference proteome</keyword>
<dbReference type="AlphaFoldDB" id="A0A164WE57"/>
<dbReference type="CDD" id="cd08544">
    <property type="entry name" value="Reeler"/>
    <property type="match status" value="1"/>
</dbReference>
<dbReference type="OrthoDB" id="6345793at2759"/>
<feature type="domain" description="Reelin" evidence="2">
    <location>
        <begin position="14"/>
        <end position="174"/>
    </location>
</feature>
<feature type="chain" id="PRO_5007854101" evidence="1">
    <location>
        <begin position="22"/>
        <end position="174"/>
    </location>
</feature>
<comment type="caution">
    <text evidence="3">The sequence shown here is derived from an EMBL/GenBank/DDBJ whole genome shotgun (WGS) entry which is preliminary data.</text>
</comment>
<keyword evidence="1" id="KW-0732">Signal</keyword>
<dbReference type="InterPro" id="IPR042307">
    <property type="entry name" value="Reeler_sf"/>
</dbReference>